<protein>
    <submittedName>
        <fullName evidence="2">Uncharacterized protein</fullName>
    </submittedName>
</protein>
<reference evidence="2" key="1">
    <citation type="submission" date="2022-11" db="UniProtKB">
        <authorList>
            <consortium name="WormBaseParasite"/>
        </authorList>
    </citation>
    <scope>IDENTIFICATION</scope>
</reference>
<dbReference type="AlphaFoldDB" id="A0A914VSI3"/>
<dbReference type="Proteomes" id="UP000887566">
    <property type="component" value="Unplaced"/>
</dbReference>
<organism evidence="1 2">
    <name type="scientific">Plectus sambesii</name>
    <dbReference type="NCBI Taxonomy" id="2011161"/>
    <lineage>
        <taxon>Eukaryota</taxon>
        <taxon>Metazoa</taxon>
        <taxon>Ecdysozoa</taxon>
        <taxon>Nematoda</taxon>
        <taxon>Chromadorea</taxon>
        <taxon>Plectida</taxon>
        <taxon>Plectina</taxon>
        <taxon>Plectoidea</taxon>
        <taxon>Plectidae</taxon>
        <taxon>Plectus</taxon>
    </lineage>
</organism>
<name>A0A914VSI3_9BILA</name>
<keyword evidence="1" id="KW-1185">Reference proteome</keyword>
<sequence>MRVGGGRSRRRRRQRRLRIDGRLGVDLRGEITRKKYLGGLDDSPTWAALVRRSLTPASNRTNVRRARLALDHPDRDNLLRLAVVAAASRL</sequence>
<proteinExistence type="predicted"/>
<evidence type="ECO:0000313" key="1">
    <source>
        <dbReference type="Proteomes" id="UP000887566"/>
    </source>
</evidence>
<accession>A0A914VSI3</accession>
<evidence type="ECO:0000313" key="2">
    <source>
        <dbReference type="WBParaSite" id="PSAMB.scaffold2388size23462.g17603.t1"/>
    </source>
</evidence>
<dbReference type="WBParaSite" id="PSAMB.scaffold2388size23462.g17603.t1">
    <property type="protein sequence ID" value="PSAMB.scaffold2388size23462.g17603.t1"/>
    <property type="gene ID" value="PSAMB.scaffold2388size23462.g17603"/>
</dbReference>